<keyword evidence="3" id="KW-1185">Reference proteome</keyword>
<evidence type="ECO:0000256" key="1">
    <source>
        <dbReference type="SAM" id="MobiDB-lite"/>
    </source>
</evidence>
<dbReference type="EMBL" id="PHNJ01000015">
    <property type="protein sequence ID" value="TYL36712.1"/>
    <property type="molecule type" value="Genomic_DNA"/>
</dbReference>
<dbReference type="Pfam" id="PF00982">
    <property type="entry name" value="Glyco_transf_20"/>
    <property type="match status" value="1"/>
</dbReference>
<evidence type="ECO:0000313" key="3">
    <source>
        <dbReference type="Proteomes" id="UP000766904"/>
    </source>
</evidence>
<dbReference type="PANTHER" id="PTHR10788">
    <property type="entry name" value="TREHALOSE-6-PHOSPHATE SYNTHASE"/>
    <property type="match status" value="1"/>
</dbReference>
<accession>A0A8J8TQN2</accession>
<proteinExistence type="predicted"/>
<dbReference type="RefSeq" id="WP_148859916.1">
    <property type="nucleotide sequence ID" value="NZ_PHNJ01000015.1"/>
</dbReference>
<organism evidence="2 3">
    <name type="scientific">Natronococcus pandeyae</name>
    <dbReference type="NCBI Taxonomy" id="2055836"/>
    <lineage>
        <taxon>Archaea</taxon>
        <taxon>Methanobacteriati</taxon>
        <taxon>Methanobacteriota</taxon>
        <taxon>Stenosarchaea group</taxon>
        <taxon>Halobacteria</taxon>
        <taxon>Halobacteriales</taxon>
        <taxon>Natrialbaceae</taxon>
        <taxon>Natronococcus</taxon>
    </lineage>
</organism>
<comment type="caution">
    <text evidence="2">The sequence shown here is derived from an EMBL/GenBank/DDBJ whole genome shotgun (WGS) entry which is preliminary data.</text>
</comment>
<protein>
    <submittedName>
        <fullName evidence="2">Trehalose-6-phosphate synthase</fullName>
    </submittedName>
</protein>
<dbReference type="GO" id="GO:0005992">
    <property type="term" value="P:trehalose biosynthetic process"/>
    <property type="evidence" value="ECO:0007669"/>
    <property type="project" value="InterPro"/>
</dbReference>
<feature type="region of interest" description="Disordered" evidence="1">
    <location>
        <begin position="1"/>
        <end position="81"/>
    </location>
</feature>
<sequence>MRLTEQRLSKRLADERRTDGGTRTTDESDDDGPSCPGSLIVVSNRQPYRHEYADDGSGTETAADAEGTDSGSADESPDERSIAVDEPAGGLTAGLDPVVQQANGTWIAWGDGEADFDVTDEGNCVTVPPNEDAYTLHRIDLSEEAVDSYYYGFSNQALWPLCHEFPDLIEKGDGDWSNDFAWYRTVNERFAEAVSEHATDDSVVWIQDYHFALAPRMIRQRVPDGATIAHFWHIPWPTPQTFAQCPEGEQILEGLLGNDLLGFHVDRYAALFLDCVEEFLADAVVDRDEQLVRYDGGTTRLITDAMGIDAESYDQDARSVDKEQATSLLEQYDVPADTTLALGVDRLDYSKGIPERLSAIERVLERNPDWHGEFTFFQKATPSRTGIPAYQRLGELVRSEVERINSRFGTDDWQPIVYTEEYVDHENLCALYRRAEMMVISPLLDGMNLVAQEYVASNVDGDGVLLLSDRTGAHERLGSATLTIDPTDTDAFASQLETALSMPATERRRRMNTLRNRVFDGDLESWMGSQFDEIRRVHTDSGPDDDEGSNSDRDTDAQTPPV</sequence>
<name>A0A8J8TQN2_9EURY</name>
<dbReference type="CDD" id="cd03788">
    <property type="entry name" value="GT20_TPS"/>
    <property type="match status" value="1"/>
</dbReference>
<dbReference type="PANTHER" id="PTHR10788:SF106">
    <property type="entry name" value="BCDNA.GH08860"/>
    <property type="match status" value="1"/>
</dbReference>
<dbReference type="GO" id="GO:0003825">
    <property type="term" value="F:alpha,alpha-trehalose-phosphate synthase (UDP-forming) activity"/>
    <property type="evidence" value="ECO:0007669"/>
    <property type="project" value="TreeGrafter"/>
</dbReference>
<feature type="region of interest" description="Disordered" evidence="1">
    <location>
        <begin position="534"/>
        <end position="562"/>
    </location>
</feature>
<feature type="compositionally biased region" description="Basic and acidic residues" evidence="1">
    <location>
        <begin position="1"/>
        <end position="26"/>
    </location>
</feature>
<dbReference type="OrthoDB" id="79955at2157"/>
<dbReference type="AlphaFoldDB" id="A0A8J8TQN2"/>
<dbReference type="InterPro" id="IPR001830">
    <property type="entry name" value="Glyco_trans_20"/>
</dbReference>
<gene>
    <name evidence="2" type="ORF">CV102_20760</name>
</gene>
<dbReference type="Proteomes" id="UP000766904">
    <property type="component" value="Unassembled WGS sequence"/>
</dbReference>
<dbReference type="SUPFAM" id="SSF53756">
    <property type="entry name" value="UDP-Glycosyltransferase/glycogen phosphorylase"/>
    <property type="match status" value="1"/>
</dbReference>
<reference evidence="2" key="1">
    <citation type="submission" date="2017-11" db="EMBL/GenBank/DDBJ databases">
        <authorList>
            <person name="Kajale S.C."/>
            <person name="Sharma A."/>
        </authorList>
    </citation>
    <scope>NUCLEOTIDE SEQUENCE</scope>
    <source>
        <strain evidence="2">LS1_42</strain>
    </source>
</reference>
<dbReference type="Gene3D" id="3.40.50.2000">
    <property type="entry name" value="Glycogen Phosphorylase B"/>
    <property type="match status" value="2"/>
</dbReference>
<evidence type="ECO:0000313" key="2">
    <source>
        <dbReference type="EMBL" id="TYL36712.1"/>
    </source>
</evidence>